<comment type="similarity">
    <text evidence="1">Belongs to the peptidase S28 family.</text>
</comment>
<evidence type="ECO:0000256" key="1">
    <source>
        <dbReference type="ARBA" id="ARBA00011079"/>
    </source>
</evidence>
<evidence type="ECO:0000256" key="4">
    <source>
        <dbReference type="ARBA" id="ARBA00022801"/>
    </source>
</evidence>
<dbReference type="InterPro" id="IPR042269">
    <property type="entry name" value="Ser_carbopepase_S28_SKS"/>
</dbReference>
<dbReference type="Gene3D" id="1.20.120.980">
    <property type="entry name" value="Serine carboxypeptidase S28, SKS domain"/>
    <property type="match status" value="1"/>
</dbReference>
<dbReference type="WBParaSite" id="PSAMB.scaffold914size38680.g10035.t1">
    <property type="protein sequence ID" value="PSAMB.scaffold914size38680.g10035.t1"/>
    <property type="gene ID" value="PSAMB.scaffold914size38680.g10035"/>
</dbReference>
<dbReference type="AlphaFoldDB" id="A0A914XPI2"/>
<dbReference type="Gene3D" id="3.40.50.1820">
    <property type="entry name" value="alpha/beta hydrolase"/>
    <property type="match status" value="1"/>
</dbReference>
<dbReference type="GO" id="GO:0008239">
    <property type="term" value="F:dipeptidyl-peptidase activity"/>
    <property type="evidence" value="ECO:0007669"/>
    <property type="project" value="TreeGrafter"/>
</dbReference>
<dbReference type="FunFam" id="1.20.120.980:FF:000007">
    <property type="entry name" value="Predicted protein"/>
    <property type="match status" value="1"/>
</dbReference>
<accession>A0A914XPI2</accession>
<dbReference type="Proteomes" id="UP000887566">
    <property type="component" value="Unplaced"/>
</dbReference>
<dbReference type="InterPro" id="IPR029058">
    <property type="entry name" value="AB_hydrolase_fold"/>
</dbReference>
<dbReference type="PANTHER" id="PTHR11010:SF104">
    <property type="entry name" value="SERINE PROTEASE PCP-1-RELATED"/>
    <property type="match status" value="1"/>
</dbReference>
<organism evidence="7 8">
    <name type="scientific">Plectus sambesii</name>
    <dbReference type="NCBI Taxonomy" id="2011161"/>
    <lineage>
        <taxon>Eukaryota</taxon>
        <taxon>Metazoa</taxon>
        <taxon>Ecdysozoa</taxon>
        <taxon>Nematoda</taxon>
        <taxon>Chromadorea</taxon>
        <taxon>Plectida</taxon>
        <taxon>Plectina</taxon>
        <taxon>Plectoidea</taxon>
        <taxon>Plectidae</taxon>
        <taxon>Plectus</taxon>
    </lineage>
</organism>
<dbReference type="GO" id="GO:0070008">
    <property type="term" value="F:serine-type exopeptidase activity"/>
    <property type="evidence" value="ECO:0007669"/>
    <property type="project" value="InterPro"/>
</dbReference>
<reference evidence="8" key="1">
    <citation type="submission" date="2022-11" db="UniProtKB">
        <authorList>
            <consortium name="WormBaseParasite"/>
        </authorList>
    </citation>
    <scope>IDENTIFICATION</scope>
</reference>
<keyword evidence="2" id="KW-0645">Protease</keyword>
<proteinExistence type="inferred from homology"/>
<evidence type="ECO:0000256" key="6">
    <source>
        <dbReference type="ARBA" id="ARBA00023180"/>
    </source>
</evidence>
<name>A0A914XPI2_9BILA</name>
<evidence type="ECO:0000256" key="5">
    <source>
        <dbReference type="ARBA" id="ARBA00022825"/>
    </source>
</evidence>
<keyword evidence="7" id="KW-1185">Reference proteome</keyword>
<evidence type="ECO:0000313" key="8">
    <source>
        <dbReference type="WBParaSite" id="PSAMB.scaffold914size38680.g10035.t1"/>
    </source>
</evidence>
<protein>
    <submittedName>
        <fullName evidence="8">Lysosomal Pro-X carboxypeptidase</fullName>
    </submittedName>
</protein>
<evidence type="ECO:0000313" key="7">
    <source>
        <dbReference type="Proteomes" id="UP000887566"/>
    </source>
</evidence>
<dbReference type="GO" id="GO:0006508">
    <property type="term" value="P:proteolysis"/>
    <property type="evidence" value="ECO:0007669"/>
    <property type="project" value="UniProtKB-KW"/>
</dbReference>
<dbReference type="PANTHER" id="PTHR11010">
    <property type="entry name" value="PROTEASE S28 PRO-X CARBOXYPEPTIDASE-RELATED"/>
    <property type="match status" value="1"/>
</dbReference>
<keyword evidence="6" id="KW-0325">Glycoprotein</keyword>
<sequence>MPVDHFSYRDARTFNLRYFINVDHYLPGGPIFFYCGNEGELESFALNTGIMWDLAPNFNAAVVFAEHRYYGKSFPFGNADNSTSTLENIGYLSSQQAIADYAVLITYLKSHGLSMNATGTANAPVVAFGGSYGGMLAAWFRMKYPHIIVGAHASSAPVLLFLNANGNFDGMPDPASFYGITGRTFQNAGCNPATVQRAWAALANLAKSADGRNFLNNQFNLCPNMLIKQASDVSWLINYIEDSMVSMAMVDYPYPNSFLGPIPVPAWPAKVACANLNFTVTSQTSDQQLAAALNSAVNVFYNSTGAATGCVCANLVSPICTQGLAQSAQYANLSWPWQTCTEMALPSCVNGSTDSFFPSNAVFSPNLCPWTPENQANYCQNTFSYFDKELFRPTWAMTYYGKNFAAASNIIFSNGNLDPWAAGGVFSSAEGIVQAQRNGVTLIEVEESGHHLDLRQPNTCDPPSVIEARRKEYQIIYCWVVPASCSSFVPPSEPPASVVQPCKYVYNGYPWAHYTAPQSGSTDIARNPAILIFMLVVVRFLSI</sequence>
<dbReference type="SUPFAM" id="SSF53474">
    <property type="entry name" value="alpha/beta-Hydrolases"/>
    <property type="match status" value="2"/>
</dbReference>
<keyword evidence="3" id="KW-0732">Signal</keyword>
<evidence type="ECO:0000256" key="3">
    <source>
        <dbReference type="ARBA" id="ARBA00022729"/>
    </source>
</evidence>
<keyword evidence="4" id="KW-0378">Hydrolase</keyword>
<dbReference type="Pfam" id="PF05577">
    <property type="entry name" value="Peptidase_S28"/>
    <property type="match status" value="1"/>
</dbReference>
<dbReference type="InterPro" id="IPR008758">
    <property type="entry name" value="Peptidase_S28"/>
</dbReference>
<keyword evidence="5" id="KW-0720">Serine protease</keyword>
<evidence type="ECO:0000256" key="2">
    <source>
        <dbReference type="ARBA" id="ARBA00022670"/>
    </source>
</evidence>